<dbReference type="InterPro" id="IPR002156">
    <property type="entry name" value="RNaseH_domain"/>
</dbReference>
<evidence type="ECO:0000313" key="3">
    <source>
        <dbReference type="Proteomes" id="UP000195402"/>
    </source>
</evidence>
<dbReference type="GO" id="GO:0003676">
    <property type="term" value="F:nucleic acid binding"/>
    <property type="evidence" value="ECO:0007669"/>
    <property type="project" value="InterPro"/>
</dbReference>
<dbReference type="PANTHER" id="PTHR47074:SF11">
    <property type="entry name" value="REVERSE TRANSCRIPTASE-LIKE PROTEIN"/>
    <property type="match status" value="1"/>
</dbReference>
<keyword evidence="3" id="KW-1185">Reference proteome</keyword>
<dbReference type="InParanoid" id="A0A200Q0N9"/>
<sequence>MGRKKKSSTSFIEVVTFWIIYNEETYRLGACLLWYYWKARNKKIFDKSNLVFKDIYKSALHNYNDFTSELLQDTPTKSNILLNHQSLVTCDERWIPPPNGEIKINVDAAFKDFIYAVAVVGRDLEGKFMGCITKIGKANSAEQVELSAFSLGLEFSNRFTNLVTLIEGDALKVSTWINDLTSNVPWNLLPQVLDARFSV</sequence>
<organism evidence="2 3">
    <name type="scientific">Macleaya cordata</name>
    <name type="common">Five-seeded plume-poppy</name>
    <name type="synonym">Bocconia cordata</name>
    <dbReference type="NCBI Taxonomy" id="56857"/>
    <lineage>
        <taxon>Eukaryota</taxon>
        <taxon>Viridiplantae</taxon>
        <taxon>Streptophyta</taxon>
        <taxon>Embryophyta</taxon>
        <taxon>Tracheophyta</taxon>
        <taxon>Spermatophyta</taxon>
        <taxon>Magnoliopsida</taxon>
        <taxon>Ranunculales</taxon>
        <taxon>Papaveraceae</taxon>
        <taxon>Papaveroideae</taxon>
        <taxon>Macleaya</taxon>
    </lineage>
</organism>
<feature type="domain" description="RNase H type-1" evidence="1">
    <location>
        <begin position="106"/>
        <end position="182"/>
    </location>
</feature>
<reference evidence="2 3" key="1">
    <citation type="journal article" date="2017" name="Mol. Plant">
        <title>The Genome of Medicinal Plant Macleaya cordata Provides New Insights into Benzylisoquinoline Alkaloids Metabolism.</title>
        <authorList>
            <person name="Liu X."/>
            <person name="Liu Y."/>
            <person name="Huang P."/>
            <person name="Ma Y."/>
            <person name="Qing Z."/>
            <person name="Tang Q."/>
            <person name="Cao H."/>
            <person name="Cheng P."/>
            <person name="Zheng Y."/>
            <person name="Yuan Z."/>
            <person name="Zhou Y."/>
            <person name="Liu J."/>
            <person name="Tang Z."/>
            <person name="Zhuo Y."/>
            <person name="Zhang Y."/>
            <person name="Yu L."/>
            <person name="Huang J."/>
            <person name="Yang P."/>
            <person name="Peng Q."/>
            <person name="Zhang J."/>
            <person name="Jiang W."/>
            <person name="Zhang Z."/>
            <person name="Lin K."/>
            <person name="Ro D.K."/>
            <person name="Chen X."/>
            <person name="Xiong X."/>
            <person name="Shang Y."/>
            <person name="Huang S."/>
            <person name="Zeng J."/>
        </authorList>
    </citation>
    <scope>NUCLEOTIDE SEQUENCE [LARGE SCALE GENOMIC DNA]</scope>
    <source>
        <strain evidence="3">cv. BLH2017</strain>
        <tissue evidence="2">Root</tissue>
    </source>
</reference>
<proteinExistence type="predicted"/>
<gene>
    <name evidence="2" type="ORF">BVC80_7455g2</name>
</gene>
<dbReference type="Proteomes" id="UP000195402">
    <property type="component" value="Unassembled WGS sequence"/>
</dbReference>
<dbReference type="PANTHER" id="PTHR47074">
    <property type="entry name" value="BNAC02G40300D PROTEIN"/>
    <property type="match status" value="1"/>
</dbReference>
<dbReference type="AlphaFoldDB" id="A0A200Q0N9"/>
<dbReference type="GO" id="GO:0004523">
    <property type="term" value="F:RNA-DNA hybrid ribonuclease activity"/>
    <property type="evidence" value="ECO:0007669"/>
    <property type="project" value="InterPro"/>
</dbReference>
<comment type="caution">
    <text evidence="2">The sequence shown here is derived from an EMBL/GenBank/DDBJ whole genome shotgun (WGS) entry which is preliminary data.</text>
</comment>
<name>A0A200Q0N9_MACCD</name>
<dbReference type="InterPro" id="IPR052929">
    <property type="entry name" value="RNase_H-like_EbsB-rel"/>
</dbReference>
<evidence type="ECO:0000313" key="2">
    <source>
        <dbReference type="EMBL" id="OVA04041.1"/>
    </source>
</evidence>
<protein>
    <recommendedName>
        <fullName evidence="1">RNase H type-1 domain-containing protein</fullName>
    </recommendedName>
</protein>
<accession>A0A200Q0N9</accession>
<dbReference type="EMBL" id="MVGT01003427">
    <property type="protein sequence ID" value="OVA04041.1"/>
    <property type="molecule type" value="Genomic_DNA"/>
</dbReference>
<dbReference type="OrthoDB" id="1906820at2759"/>
<evidence type="ECO:0000259" key="1">
    <source>
        <dbReference type="Pfam" id="PF13456"/>
    </source>
</evidence>
<dbReference type="Pfam" id="PF13456">
    <property type="entry name" value="RVT_3"/>
    <property type="match status" value="1"/>
</dbReference>